<accession>A0A3B4GEP8</accession>
<dbReference type="CDD" id="cd16660">
    <property type="entry name" value="RING-Ubox_RNF37"/>
    <property type="match status" value="1"/>
</dbReference>
<evidence type="ECO:0000313" key="3">
    <source>
        <dbReference type="Ensembl" id="ENSPNYP00000021400.1"/>
    </source>
</evidence>
<organism evidence="3">
    <name type="scientific">Pundamilia nyererei</name>
    <dbReference type="NCBI Taxonomy" id="303518"/>
    <lineage>
        <taxon>Eukaryota</taxon>
        <taxon>Metazoa</taxon>
        <taxon>Chordata</taxon>
        <taxon>Craniata</taxon>
        <taxon>Vertebrata</taxon>
        <taxon>Euteleostomi</taxon>
        <taxon>Actinopterygii</taxon>
        <taxon>Neopterygii</taxon>
        <taxon>Teleostei</taxon>
        <taxon>Neoteleostei</taxon>
        <taxon>Acanthomorphata</taxon>
        <taxon>Ovalentaria</taxon>
        <taxon>Cichlomorphae</taxon>
        <taxon>Cichliformes</taxon>
        <taxon>Cichlidae</taxon>
        <taxon>African cichlids</taxon>
        <taxon>Pseudocrenilabrinae</taxon>
        <taxon>Haplochromini</taxon>
        <taxon>Pundamilia</taxon>
    </lineage>
</organism>
<dbReference type="InterPro" id="IPR003613">
    <property type="entry name" value="Ubox_domain"/>
</dbReference>
<feature type="compositionally biased region" description="Polar residues" evidence="1">
    <location>
        <begin position="159"/>
        <end position="169"/>
    </location>
</feature>
<feature type="compositionally biased region" description="Basic and acidic residues" evidence="1">
    <location>
        <begin position="475"/>
        <end position="500"/>
    </location>
</feature>
<dbReference type="Pfam" id="PF19318">
    <property type="entry name" value="DUF5918"/>
    <property type="match status" value="1"/>
</dbReference>
<feature type="compositionally biased region" description="Polar residues" evidence="1">
    <location>
        <begin position="86"/>
        <end position="98"/>
    </location>
</feature>
<dbReference type="STRING" id="303518.ENSPNYP00000021400"/>
<sequence length="509" mass="56712">MVVNLCLPHFHTAAHCNKLCADGYDVTNLVSADPALRRRGFKLEYFLRPPVQVTLKFGFQVELCRVDVELWPWGMDRGQACKKLEISTSSDPLPSTGTKDFPQKKQLQAKDQNAANRRELRNHESKSQQSNGHQWSLQAQQWSEVTPGEPQKRGCMFKHQTNTESSNSEPEFKLVARCELKEETKVCFTRSNFCPRAPFLSSPPPQPANCLQEELWSRGLLSLGAVTKLRVTMPYGGAASSLGLKSLTVWGQPARSCSAEEVERIKKVHEASEGRLQQPAFFAPPIRQSKQGLQEPPSHSIPEEFLDPLTQEVMMLPMLLPSGVSVDNSTLEEYQKREAMWGRPPNDPFTGVPFTSTSQPLPNPQLKSRIDHFLLQKGMTRRDGMLGRGVTGDNTQASRLLASKVHEHSQSSLCLSKSSNSGAAEYNADTRITNRTVKIEDAGSGPLSDNKNHTSDAEPLSTGNKSALDRRKKRDLSDISKESKDTLTPERELQTKKLKSDAVSGEYNM</sequence>
<dbReference type="InterPro" id="IPR013083">
    <property type="entry name" value="Znf_RING/FYVE/PHD"/>
</dbReference>
<dbReference type="FunFam" id="3.30.40.10:FF:000163">
    <property type="entry name" value="Putative ring finger protein 37"/>
    <property type="match status" value="1"/>
</dbReference>
<dbReference type="InterPro" id="IPR045696">
    <property type="entry name" value="Ubox5_N"/>
</dbReference>
<dbReference type="PANTHER" id="PTHR13492">
    <property type="entry name" value="RING FINGER PROTEIN 37"/>
    <property type="match status" value="1"/>
</dbReference>
<evidence type="ECO:0000259" key="2">
    <source>
        <dbReference type="PROSITE" id="PS51698"/>
    </source>
</evidence>
<dbReference type="SMART" id="SM00504">
    <property type="entry name" value="Ubox"/>
    <property type="match status" value="1"/>
</dbReference>
<dbReference type="GO" id="GO:0005634">
    <property type="term" value="C:nucleus"/>
    <property type="evidence" value="ECO:0007669"/>
    <property type="project" value="TreeGrafter"/>
</dbReference>
<dbReference type="GO" id="GO:0034450">
    <property type="term" value="F:ubiquitin-ubiquitin ligase activity"/>
    <property type="evidence" value="ECO:0007669"/>
    <property type="project" value="TreeGrafter"/>
</dbReference>
<feature type="compositionally biased region" description="Basic and acidic residues" evidence="1">
    <location>
        <begin position="116"/>
        <end position="126"/>
    </location>
</feature>
<dbReference type="Ensembl" id="ENSPNYT00000021913.1">
    <property type="protein sequence ID" value="ENSPNYP00000021400.1"/>
    <property type="gene ID" value="ENSPNYG00000016151.1"/>
</dbReference>
<feature type="region of interest" description="Disordered" evidence="1">
    <location>
        <begin position="86"/>
        <end position="170"/>
    </location>
</feature>
<dbReference type="InterPro" id="IPR039847">
    <property type="entry name" value="Ubox5"/>
</dbReference>
<dbReference type="Pfam" id="PF04564">
    <property type="entry name" value="U-box"/>
    <property type="match status" value="1"/>
</dbReference>
<feature type="compositionally biased region" description="Polar residues" evidence="1">
    <location>
        <begin position="127"/>
        <end position="144"/>
    </location>
</feature>
<dbReference type="PANTHER" id="PTHR13492:SF2">
    <property type="entry name" value="RING FINGER PROTEIN 37"/>
    <property type="match status" value="1"/>
</dbReference>
<feature type="compositionally biased region" description="Low complexity" evidence="1">
    <location>
        <begin position="410"/>
        <end position="421"/>
    </location>
</feature>
<feature type="region of interest" description="Disordered" evidence="1">
    <location>
        <begin position="408"/>
        <end position="427"/>
    </location>
</feature>
<proteinExistence type="predicted"/>
<dbReference type="AlphaFoldDB" id="A0A3B4GEP8"/>
<dbReference type="PROSITE" id="PS51698">
    <property type="entry name" value="U_BOX"/>
    <property type="match status" value="1"/>
</dbReference>
<dbReference type="GO" id="GO:0031625">
    <property type="term" value="F:ubiquitin protein ligase binding"/>
    <property type="evidence" value="ECO:0007669"/>
    <property type="project" value="TreeGrafter"/>
</dbReference>
<dbReference type="InterPro" id="IPR039925">
    <property type="entry name" value="RNF37_RING-Ubox"/>
</dbReference>
<dbReference type="SUPFAM" id="SSF57850">
    <property type="entry name" value="RING/U-box"/>
    <property type="match status" value="1"/>
</dbReference>
<evidence type="ECO:0000256" key="1">
    <source>
        <dbReference type="SAM" id="MobiDB-lite"/>
    </source>
</evidence>
<feature type="compositionally biased region" description="Polar residues" evidence="1">
    <location>
        <begin position="105"/>
        <end position="115"/>
    </location>
</feature>
<dbReference type="Gene3D" id="3.30.40.10">
    <property type="entry name" value="Zinc/RING finger domain, C3HC4 (zinc finger)"/>
    <property type="match status" value="1"/>
</dbReference>
<dbReference type="GeneTree" id="ENSGT00510000049555"/>
<reference evidence="3" key="1">
    <citation type="submission" date="2023-09" db="UniProtKB">
        <authorList>
            <consortium name="Ensembl"/>
        </authorList>
    </citation>
    <scope>IDENTIFICATION</scope>
</reference>
<name>A0A3B4GEP8_9CICH</name>
<dbReference type="GO" id="GO:0000209">
    <property type="term" value="P:protein polyubiquitination"/>
    <property type="evidence" value="ECO:0007669"/>
    <property type="project" value="TreeGrafter"/>
</dbReference>
<feature type="region of interest" description="Disordered" evidence="1">
    <location>
        <begin position="440"/>
        <end position="509"/>
    </location>
</feature>
<feature type="domain" description="U-box" evidence="2">
    <location>
        <begin position="300"/>
        <end position="380"/>
    </location>
</feature>
<protein>
    <submittedName>
        <fullName evidence="3">U-box domain containing 5</fullName>
    </submittedName>
</protein>